<evidence type="ECO:0000313" key="13">
    <source>
        <dbReference type="EMBL" id="CAG5109866.1"/>
    </source>
</evidence>
<accession>A0ABN7T0H6</accession>
<keyword evidence="14" id="KW-1185">Reference proteome</keyword>
<dbReference type="InterPro" id="IPR039859">
    <property type="entry name" value="PFA4/ZDH16/20/ERF2-like"/>
</dbReference>
<evidence type="ECO:0000313" key="14">
    <source>
        <dbReference type="Proteomes" id="UP001158576"/>
    </source>
</evidence>
<dbReference type="PANTHER" id="PTHR22883:SF43">
    <property type="entry name" value="PALMITOYLTRANSFERASE APP"/>
    <property type="match status" value="1"/>
</dbReference>
<dbReference type="InterPro" id="IPR001594">
    <property type="entry name" value="Palmitoyltrfase_DHHC"/>
</dbReference>
<feature type="transmembrane region" description="Helical" evidence="10">
    <location>
        <begin position="36"/>
        <end position="54"/>
    </location>
</feature>
<sequence>MTENGENAKKRKWEVFAGRNRFFCNGRCLMANDSGVFGLTIFLIIACSALFFAFECRLTYAKIHLGWLVILAGAILAVFSICFLLRTACSDPGIITRATNSEAHAVEQIIKEEEEKTGRLNKPRHKIVTVNGMTIKLKYCYTCRFFRPPRASHCSLCNNCVSRFDHHCPWVGNCVGERNYRYFYLFLVSLCILCLFIFSASVAHLILYSKEIVDENSQEERGFIEAMKDSWGSLIEVVTCFLSIWSVLGLTSFHTYLIFFNITTNEDIKGSWDTRRQPDAFNPFDRGSYFKNCLAVLCGPLPTRIRFEHFATDEDFEVYDYAKTLENGNYGAGQINGTYAQSNGQVPQAYPVQQNGEVNLPGAPAGTEAKGRDNPALKP</sequence>
<evidence type="ECO:0000256" key="11">
    <source>
        <dbReference type="SAM" id="MobiDB-lite"/>
    </source>
</evidence>
<dbReference type="PROSITE" id="PS50216">
    <property type="entry name" value="DHHC"/>
    <property type="match status" value="1"/>
</dbReference>
<organism evidence="13 14">
    <name type="scientific">Oikopleura dioica</name>
    <name type="common">Tunicate</name>
    <dbReference type="NCBI Taxonomy" id="34765"/>
    <lineage>
        <taxon>Eukaryota</taxon>
        <taxon>Metazoa</taxon>
        <taxon>Chordata</taxon>
        <taxon>Tunicata</taxon>
        <taxon>Appendicularia</taxon>
        <taxon>Copelata</taxon>
        <taxon>Oikopleuridae</taxon>
        <taxon>Oikopleura</taxon>
    </lineage>
</organism>
<comment type="catalytic activity">
    <reaction evidence="9 10">
        <text>L-cysteinyl-[protein] + hexadecanoyl-CoA = S-hexadecanoyl-L-cysteinyl-[protein] + CoA</text>
        <dbReference type="Rhea" id="RHEA:36683"/>
        <dbReference type="Rhea" id="RHEA-COMP:10131"/>
        <dbReference type="Rhea" id="RHEA-COMP:11032"/>
        <dbReference type="ChEBI" id="CHEBI:29950"/>
        <dbReference type="ChEBI" id="CHEBI:57287"/>
        <dbReference type="ChEBI" id="CHEBI:57379"/>
        <dbReference type="ChEBI" id="CHEBI:74151"/>
        <dbReference type="EC" id="2.3.1.225"/>
    </reaction>
</comment>
<reference evidence="13 14" key="1">
    <citation type="submission" date="2021-04" db="EMBL/GenBank/DDBJ databases">
        <authorList>
            <person name="Bliznina A."/>
        </authorList>
    </citation>
    <scope>NUCLEOTIDE SEQUENCE [LARGE SCALE GENOMIC DNA]</scope>
</reference>
<dbReference type="Pfam" id="PF01529">
    <property type="entry name" value="DHHC"/>
    <property type="match status" value="1"/>
</dbReference>
<feature type="region of interest" description="Disordered" evidence="11">
    <location>
        <begin position="354"/>
        <end position="379"/>
    </location>
</feature>
<feature type="compositionally biased region" description="Basic and acidic residues" evidence="11">
    <location>
        <begin position="369"/>
        <end position="379"/>
    </location>
</feature>
<keyword evidence="8 10" id="KW-0012">Acyltransferase</keyword>
<evidence type="ECO:0000256" key="6">
    <source>
        <dbReference type="ARBA" id="ARBA00023139"/>
    </source>
</evidence>
<name>A0ABN7T0H6_OIKDI</name>
<evidence type="ECO:0000256" key="1">
    <source>
        <dbReference type="ARBA" id="ARBA00004127"/>
    </source>
</evidence>
<keyword evidence="3 10" id="KW-0812">Transmembrane</keyword>
<gene>
    <name evidence="13" type="ORF">OKIOD_LOCUS13106</name>
</gene>
<keyword evidence="6" id="KW-0564">Palmitate</keyword>
<dbReference type="Proteomes" id="UP001158576">
    <property type="component" value="Chromosome 2"/>
</dbReference>
<dbReference type="EC" id="2.3.1.225" evidence="10"/>
<keyword evidence="7" id="KW-0449">Lipoprotein</keyword>
<feature type="domain" description="Palmitoyltransferase DHHC" evidence="12">
    <location>
        <begin position="135"/>
        <end position="269"/>
    </location>
</feature>
<keyword evidence="2 10" id="KW-0808">Transferase</keyword>
<keyword evidence="5 10" id="KW-0472">Membrane</keyword>
<feature type="transmembrane region" description="Helical" evidence="10">
    <location>
        <begin position="234"/>
        <end position="259"/>
    </location>
</feature>
<evidence type="ECO:0000259" key="12">
    <source>
        <dbReference type="Pfam" id="PF01529"/>
    </source>
</evidence>
<comment type="domain">
    <text evidence="10">The DHHC domain is required for palmitoyltransferase activity.</text>
</comment>
<keyword evidence="4 10" id="KW-1133">Transmembrane helix</keyword>
<proteinExistence type="inferred from homology"/>
<feature type="transmembrane region" description="Helical" evidence="10">
    <location>
        <begin position="182"/>
        <end position="207"/>
    </location>
</feature>
<comment type="subcellular location">
    <subcellularLocation>
        <location evidence="1">Endomembrane system</location>
        <topology evidence="1">Multi-pass membrane protein</topology>
    </subcellularLocation>
</comment>
<comment type="similarity">
    <text evidence="10">Belongs to the DHHC palmitoyltransferase family.</text>
</comment>
<dbReference type="EMBL" id="OU015567">
    <property type="protein sequence ID" value="CAG5109866.1"/>
    <property type="molecule type" value="Genomic_DNA"/>
</dbReference>
<evidence type="ECO:0000256" key="4">
    <source>
        <dbReference type="ARBA" id="ARBA00022989"/>
    </source>
</evidence>
<evidence type="ECO:0000256" key="9">
    <source>
        <dbReference type="ARBA" id="ARBA00048048"/>
    </source>
</evidence>
<evidence type="ECO:0000256" key="3">
    <source>
        <dbReference type="ARBA" id="ARBA00022692"/>
    </source>
</evidence>
<evidence type="ECO:0000256" key="2">
    <source>
        <dbReference type="ARBA" id="ARBA00022679"/>
    </source>
</evidence>
<protein>
    <recommendedName>
        <fullName evidence="10">Palmitoyltransferase</fullName>
        <ecNumber evidence="10">2.3.1.225</ecNumber>
    </recommendedName>
</protein>
<dbReference type="PANTHER" id="PTHR22883">
    <property type="entry name" value="ZINC FINGER DHHC DOMAIN CONTAINING PROTEIN"/>
    <property type="match status" value="1"/>
</dbReference>
<feature type="transmembrane region" description="Helical" evidence="10">
    <location>
        <begin position="66"/>
        <end position="85"/>
    </location>
</feature>
<evidence type="ECO:0000256" key="8">
    <source>
        <dbReference type="ARBA" id="ARBA00023315"/>
    </source>
</evidence>
<evidence type="ECO:0000256" key="10">
    <source>
        <dbReference type="RuleBase" id="RU079119"/>
    </source>
</evidence>
<evidence type="ECO:0000256" key="7">
    <source>
        <dbReference type="ARBA" id="ARBA00023288"/>
    </source>
</evidence>
<evidence type="ECO:0000256" key="5">
    <source>
        <dbReference type="ARBA" id="ARBA00023136"/>
    </source>
</evidence>